<proteinExistence type="predicted"/>
<feature type="non-terminal residue" evidence="1">
    <location>
        <position position="1"/>
    </location>
</feature>
<sequence>YEFMATDLIDTNFANNDGKTFGLTYAYQTVF</sequence>
<organism evidence="1">
    <name type="scientific">marine sediment metagenome</name>
    <dbReference type="NCBI Taxonomy" id="412755"/>
    <lineage>
        <taxon>unclassified sequences</taxon>
        <taxon>metagenomes</taxon>
        <taxon>ecological metagenomes</taxon>
    </lineage>
</organism>
<gene>
    <name evidence="1" type="ORF">S06H3_64739</name>
</gene>
<dbReference type="AlphaFoldDB" id="X1Q206"/>
<reference evidence="1" key="1">
    <citation type="journal article" date="2014" name="Front. Microbiol.">
        <title>High frequency of phylogenetically diverse reductive dehalogenase-homologous genes in deep subseafloor sedimentary metagenomes.</title>
        <authorList>
            <person name="Kawai M."/>
            <person name="Futagami T."/>
            <person name="Toyoda A."/>
            <person name="Takaki Y."/>
            <person name="Nishi S."/>
            <person name="Hori S."/>
            <person name="Arai W."/>
            <person name="Tsubouchi T."/>
            <person name="Morono Y."/>
            <person name="Uchiyama I."/>
            <person name="Ito T."/>
            <person name="Fujiyama A."/>
            <person name="Inagaki F."/>
            <person name="Takami H."/>
        </authorList>
    </citation>
    <scope>NUCLEOTIDE SEQUENCE</scope>
    <source>
        <strain evidence="1">Expedition CK06-06</strain>
    </source>
</reference>
<evidence type="ECO:0008006" key="2">
    <source>
        <dbReference type="Google" id="ProtNLM"/>
    </source>
</evidence>
<evidence type="ECO:0000313" key="1">
    <source>
        <dbReference type="EMBL" id="GAI62253.1"/>
    </source>
</evidence>
<name>X1Q206_9ZZZZ</name>
<dbReference type="EMBL" id="BARV01043338">
    <property type="protein sequence ID" value="GAI62253.1"/>
    <property type="molecule type" value="Genomic_DNA"/>
</dbReference>
<accession>X1Q206</accession>
<comment type="caution">
    <text evidence="1">The sequence shown here is derived from an EMBL/GenBank/DDBJ whole genome shotgun (WGS) entry which is preliminary data.</text>
</comment>
<protein>
    <recommendedName>
        <fullName evidence="2">Porin</fullName>
    </recommendedName>
</protein>